<dbReference type="InterPro" id="IPR003959">
    <property type="entry name" value="ATPase_AAA_core"/>
</dbReference>
<dbReference type="Gene3D" id="3.30.230.10">
    <property type="match status" value="1"/>
</dbReference>
<dbReference type="GO" id="GO:0008233">
    <property type="term" value="F:peptidase activity"/>
    <property type="evidence" value="ECO:0007669"/>
    <property type="project" value="UniProtKB-KW"/>
</dbReference>
<feature type="domain" description="Lon proteolytic" evidence="4">
    <location>
        <begin position="508"/>
        <end position="692"/>
    </location>
</feature>
<sequence>MKIIKTQKFLFKGGDFDYTLIKQPNPNDEFSFEIYDNNIFLYSLKAKVISYSLNNYIYTTKFHGLDRITIDNNLDFSNLIKKINNLLKGLKYKFKFPKNLLDSSEYINMIESINNEYNLFDKNSYYVNLVNKDLYSQLKYLQDKLDKYLSKQNCNEFKNIPDNILQRYKETKVQILIQKALNNQMDDRLKDINIRNEMLINLPWRKITNELIDCDITAKDLASTYSAIYNHFKNYIGTLNIATKHRQKDNKLYNCASIVVDTYAFREAESKAIEAPLYILNGAPGTGKTYFAEKLARKIGRKFVKISLGGATQIGYFRGTSNTPSIIIQKLLEAGVSNPVILLDEIDKIHPNMYAELLDVLDKKQNDHFHDNYLNVDYDLSKIIFIGTSNYIGNLPSEIISRVKLLQIHPYTLAEKIQIGKDIADEFQAQYDITKSNYIEFEDNALKTIITKIALEDGVRKLKQEIESLIFYAIANKITLISNDIIHKYYSKQLEELEYHQKLYKSKEKLPGMVNGLAISPIPLFNGIHNITCIHSIVKADTPHVEFLSEVSDTTLNSAKIALRYAISNKDRFGINSETDNLLFTLSFDQIYIKNDGDSAGIAFTTAIISDLLNKAVPSNWAITGSIDLKGNAQVVGGIKEKIEGAFNDHITNFIIPYENERDIKNIDPEIRKQIKIHTVKNYNEVFKLLFK</sequence>
<evidence type="ECO:0000313" key="6">
    <source>
        <dbReference type="Proteomes" id="UP001237011"/>
    </source>
</evidence>
<proteinExistence type="inferred from homology"/>
<dbReference type="InterPro" id="IPR003593">
    <property type="entry name" value="AAA+_ATPase"/>
</dbReference>
<dbReference type="EC" id="3.4.21.53" evidence="3"/>
<feature type="active site" evidence="3">
    <location>
        <position position="599"/>
    </location>
</feature>
<evidence type="ECO:0000259" key="4">
    <source>
        <dbReference type="PROSITE" id="PS51786"/>
    </source>
</evidence>
<accession>A0ABY9HBN7</accession>
<evidence type="ECO:0000313" key="5">
    <source>
        <dbReference type="EMBL" id="WLP85768.1"/>
    </source>
</evidence>
<name>A0ABY9HBN7_9MOLU</name>
<keyword evidence="1 3" id="KW-0645">Protease</keyword>
<dbReference type="Gene3D" id="1.10.8.60">
    <property type="match status" value="1"/>
</dbReference>
<evidence type="ECO:0000256" key="3">
    <source>
        <dbReference type="PROSITE-ProRule" id="PRU01122"/>
    </source>
</evidence>
<keyword evidence="3 5" id="KW-0378">Hydrolase</keyword>
<reference evidence="5" key="1">
    <citation type="submission" date="2023-08" db="EMBL/GenBank/DDBJ databases">
        <title>Complete genome sequence of Mycoplasma seminis 2200.</title>
        <authorList>
            <person name="Spergser J."/>
        </authorList>
    </citation>
    <scope>NUCLEOTIDE SEQUENCE [LARGE SCALE GENOMIC DNA]</scope>
    <source>
        <strain evidence="5">2200</strain>
    </source>
</reference>
<organism evidence="5 6">
    <name type="scientific">Mycoplasma seminis</name>
    <dbReference type="NCBI Taxonomy" id="512749"/>
    <lineage>
        <taxon>Bacteria</taxon>
        <taxon>Bacillati</taxon>
        <taxon>Mycoplasmatota</taxon>
        <taxon>Mollicutes</taxon>
        <taxon>Mycoplasmataceae</taxon>
        <taxon>Mycoplasma</taxon>
    </lineage>
</organism>
<dbReference type="InterPro" id="IPR008269">
    <property type="entry name" value="Lon_proteolytic"/>
</dbReference>
<dbReference type="SUPFAM" id="SSF52540">
    <property type="entry name" value="P-loop containing nucleoside triphosphate hydrolases"/>
    <property type="match status" value="1"/>
</dbReference>
<dbReference type="Proteomes" id="UP001237011">
    <property type="component" value="Chromosome"/>
</dbReference>
<keyword evidence="2 3" id="KW-0720">Serine protease</keyword>
<evidence type="ECO:0000256" key="2">
    <source>
        <dbReference type="ARBA" id="ARBA00022825"/>
    </source>
</evidence>
<dbReference type="InterPro" id="IPR014721">
    <property type="entry name" value="Ribsml_uS5_D2-typ_fold_subgr"/>
</dbReference>
<dbReference type="PANTHER" id="PTHR10046">
    <property type="entry name" value="ATP DEPENDENT LON PROTEASE FAMILY MEMBER"/>
    <property type="match status" value="1"/>
</dbReference>
<comment type="catalytic activity">
    <reaction evidence="3">
        <text>Hydrolysis of proteins in presence of ATP.</text>
        <dbReference type="EC" id="3.4.21.53"/>
    </reaction>
</comment>
<dbReference type="PRINTS" id="PR00830">
    <property type="entry name" value="ENDOLAPTASE"/>
</dbReference>
<keyword evidence="6" id="KW-1185">Reference proteome</keyword>
<dbReference type="EMBL" id="CP132191">
    <property type="protein sequence ID" value="WLP85768.1"/>
    <property type="molecule type" value="Genomic_DNA"/>
</dbReference>
<comment type="similarity">
    <text evidence="3">Belongs to the peptidase S16 family.</text>
</comment>
<gene>
    <name evidence="5" type="ORF">Q8852_01295</name>
</gene>
<dbReference type="InterPro" id="IPR027417">
    <property type="entry name" value="P-loop_NTPase"/>
</dbReference>
<dbReference type="InterPro" id="IPR020568">
    <property type="entry name" value="Ribosomal_Su5_D2-typ_SF"/>
</dbReference>
<dbReference type="SMART" id="SM00382">
    <property type="entry name" value="AAA"/>
    <property type="match status" value="1"/>
</dbReference>
<dbReference type="Pfam" id="PF05362">
    <property type="entry name" value="Lon_C"/>
    <property type="match status" value="1"/>
</dbReference>
<dbReference type="PROSITE" id="PS51786">
    <property type="entry name" value="LON_PROTEOLYTIC"/>
    <property type="match status" value="1"/>
</dbReference>
<dbReference type="Pfam" id="PF00004">
    <property type="entry name" value="AAA"/>
    <property type="match status" value="1"/>
</dbReference>
<evidence type="ECO:0000256" key="1">
    <source>
        <dbReference type="ARBA" id="ARBA00022670"/>
    </source>
</evidence>
<dbReference type="GO" id="GO:0006508">
    <property type="term" value="P:proteolysis"/>
    <property type="evidence" value="ECO:0007669"/>
    <property type="project" value="UniProtKB-KW"/>
</dbReference>
<feature type="active site" evidence="3">
    <location>
        <position position="642"/>
    </location>
</feature>
<dbReference type="SUPFAM" id="SSF54211">
    <property type="entry name" value="Ribosomal protein S5 domain 2-like"/>
    <property type="match status" value="1"/>
</dbReference>
<protein>
    <recommendedName>
        <fullName evidence="3">endopeptidase La</fullName>
        <ecNumber evidence="3">3.4.21.53</ecNumber>
    </recommendedName>
</protein>
<dbReference type="RefSeq" id="WP_305938192.1">
    <property type="nucleotide sequence ID" value="NZ_CP132191.1"/>
</dbReference>
<dbReference type="InterPro" id="IPR027065">
    <property type="entry name" value="Lon_Prtase"/>
</dbReference>
<dbReference type="Gene3D" id="3.40.50.300">
    <property type="entry name" value="P-loop containing nucleotide triphosphate hydrolases"/>
    <property type="match status" value="1"/>
</dbReference>